<evidence type="ECO:0000313" key="1">
    <source>
        <dbReference type="EMBL" id="ODS22475.1"/>
    </source>
</evidence>
<organism evidence="1 2">
    <name type="scientific">Candidatus Endobugula sertula</name>
    <name type="common">Bugula neritina bacterial symbiont</name>
    <dbReference type="NCBI Taxonomy" id="62101"/>
    <lineage>
        <taxon>Bacteria</taxon>
        <taxon>Pseudomonadati</taxon>
        <taxon>Pseudomonadota</taxon>
        <taxon>Gammaproteobacteria</taxon>
        <taxon>Cellvibrionales</taxon>
        <taxon>Cellvibrionaceae</taxon>
        <taxon>Candidatus Endobugula</taxon>
    </lineage>
</organism>
<dbReference type="Proteomes" id="UP000242502">
    <property type="component" value="Unassembled WGS sequence"/>
</dbReference>
<reference evidence="1 2" key="1">
    <citation type="journal article" date="2016" name="Appl. Environ. Microbiol.">
        <title>Lack of Overt Genome Reduction in the Bryostatin-Producing Bryozoan Symbiont "Candidatus Endobugula sertula".</title>
        <authorList>
            <person name="Miller I.J."/>
            <person name="Vanee N."/>
            <person name="Fong S.S."/>
            <person name="Lim-Fong G.E."/>
            <person name="Kwan J.C."/>
        </authorList>
    </citation>
    <scope>NUCLEOTIDE SEQUENCE [LARGE SCALE GENOMIC DNA]</scope>
    <source>
        <strain evidence="1">AB1-4</strain>
    </source>
</reference>
<dbReference type="STRING" id="62101.AB835_13905"/>
<dbReference type="InterPro" id="IPR015943">
    <property type="entry name" value="WD40/YVTN_repeat-like_dom_sf"/>
</dbReference>
<dbReference type="PANTHER" id="PTHR16220:SF0">
    <property type="entry name" value="WD REPEAT-CONTAINING PROTEIN WRAP73"/>
    <property type="match status" value="1"/>
</dbReference>
<dbReference type="EMBL" id="MDLC01000075">
    <property type="protein sequence ID" value="ODS22475.1"/>
    <property type="molecule type" value="Genomic_DNA"/>
</dbReference>
<proteinExistence type="predicted"/>
<evidence type="ECO:0000313" key="2">
    <source>
        <dbReference type="Proteomes" id="UP000242502"/>
    </source>
</evidence>
<protein>
    <recommendedName>
        <fullName evidence="3">Translation initiation factor beta propellor-like domain-containing protein</fullName>
    </recommendedName>
</protein>
<dbReference type="SUPFAM" id="SSF82171">
    <property type="entry name" value="DPP6 N-terminal domain-like"/>
    <property type="match status" value="1"/>
</dbReference>
<dbReference type="InterPro" id="IPR052778">
    <property type="entry name" value="Centrosome-WD_assoc"/>
</dbReference>
<dbReference type="PANTHER" id="PTHR16220">
    <property type="entry name" value="WD REPEAT PROTEIN 8-RELATED"/>
    <property type="match status" value="1"/>
</dbReference>
<dbReference type="GO" id="GO:1990811">
    <property type="term" value="C:MWP complex"/>
    <property type="evidence" value="ECO:0007669"/>
    <property type="project" value="TreeGrafter"/>
</dbReference>
<dbReference type="Gene3D" id="2.130.10.10">
    <property type="entry name" value="YVTN repeat-like/Quinoprotein amine dehydrogenase"/>
    <property type="match status" value="2"/>
</dbReference>
<comment type="caution">
    <text evidence="1">The sequence shown here is derived from an EMBL/GenBank/DDBJ whole genome shotgun (WGS) entry which is preliminary data.</text>
</comment>
<name>A0A1D2QLM8_9GAMM</name>
<dbReference type="GO" id="GO:0005815">
    <property type="term" value="C:microtubule organizing center"/>
    <property type="evidence" value="ECO:0007669"/>
    <property type="project" value="TreeGrafter"/>
</dbReference>
<accession>A0A1D2QLM8</accession>
<evidence type="ECO:0008006" key="3">
    <source>
        <dbReference type="Google" id="ProtNLM"/>
    </source>
</evidence>
<sequence>MEYASVTDENNSKLYLSPNQEYIVAYGEDKKFRVDSFKDFLLEKHSPVEINYDLDKGFRLENLGFSELGTYVFISYRNDSYNDYDNKIINLSNGKYIRSFKSGKSIIPLLERERIKTSKSEDLLISCSIPEEFFDLYSGTSILSTHNEYNFCGEAEKLTSFIESPYWKIVDYKNESLRFWSQVNFPKNRFTLIGFEKGIDSISFNKKSSLIAYAYNNNIIKVNNAESGDLIKTIKFDGEKISSIAFFENDKKLLITSDKGYSTVDIEKGLKASEFVFSGKVSDAVLSNDEKKALIFSHDEPSAIYGKTQIYECSLTQETCERLGRSENYDTFYKRQALYYEQGLKKMNSPRNRIITEYFWDDDIRSILESGNSFLSFDGNHRATRHTEGINVKKFYIEDASEKNRYLIKSTQAPFWDSTLKFSPNNKFLAIKHSNEISLFDVSNRKIIREWSIGDRASYWFLPDSENLFTLSYDKKTIEIKNIHSNELLFYYNVGNSSVSHVEVSPDSEKILWVESNGKLVVSPIKYFSDKELIDYFRSLNLPPLTDKDRKGLH</sequence>
<gene>
    <name evidence="1" type="ORF">AB835_13905</name>
</gene>
<dbReference type="AlphaFoldDB" id="A0A1D2QLM8"/>